<dbReference type="PANTHER" id="PTHR37625:SF4">
    <property type="entry name" value="OUTER MEMBRANE LIPOPROTEIN"/>
    <property type="match status" value="1"/>
</dbReference>
<accession>A0ABZ2LNM9</accession>
<dbReference type="NCBIfam" id="TIGR03352">
    <property type="entry name" value="VI_chp_3"/>
    <property type="match status" value="1"/>
</dbReference>
<dbReference type="Proteomes" id="UP001370348">
    <property type="component" value="Chromosome"/>
</dbReference>
<dbReference type="EMBL" id="CP089984">
    <property type="protein sequence ID" value="WXB12516.1"/>
    <property type="molecule type" value="Genomic_DNA"/>
</dbReference>
<dbReference type="Gene3D" id="2.60.40.4150">
    <property type="entry name" value="Type VI secretion system, lipoprotein SciN"/>
    <property type="match status" value="1"/>
</dbReference>
<reference evidence="1 2" key="1">
    <citation type="submission" date="2021-12" db="EMBL/GenBank/DDBJ databases">
        <title>Discovery of the Pendulisporaceae a myxobacterial family with distinct sporulation behavior and unique specialized metabolism.</title>
        <authorList>
            <person name="Garcia R."/>
            <person name="Popoff A."/>
            <person name="Bader C.D."/>
            <person name="Loehr J."/>
            <person name="Walesch S."/>
            <person name="Walt C."/>
            <person name="Boldt J."/>
            <person name="Bunk B."/>
            <person name="Haeckl F.J.F.P.J."/>
            <person name="Gunesch A.P."/>
            <person name="Birkelbach J."/>
            <person name="Nuebel U."/>
            <person name="Pietschmann T."/>
            <person name="Bach T."/>
            <person name="Mueller R."/>
        </authorList>
    </citation>
    <scope>NUCLEOTIDE SEQUENCE [LARGE SCALE GENOMIC DNA]</scope>
    <source>
        <strain evidence="1 2">MSr11954</strain>
    </source>
</reference>
<proteinExistence type="predicted"/>
<dbReference type="RefSeq" id="WP_394822138.1">
    <property type="nucleotide sequence ID" value="NZ_CP089984.1"/>
</dbReference>
<keyword evidence="2" id="KW-1185">Reference proteome</keyword>
<organism evidence="1 2">
    <name type="scientific">Pendulispora albinea</name>
    <dbReference type="NCBI Taxonomy" id="2741071"/>
    <lineage>
        <taxon>Bacteria</taxon>
        <taxon>Pseudomonadati</taxon>
        <taxon>Myxococcota</taxon>
        <taxon>Myxococcia</taxon>
        <taxon>Myxococcales</taxon>
        <taxon>Sorangiineae</taxon>
        <taxon>Pendulisporaceae</taxon>
        <taxon>Pendulispora</taxon>
    </lineage>
</organism>
<keyword evidence="1" id="KW-0449">Lipoprotein</keyword>
<protein>
    <submittedName>
        <fullName evidence="1">Type VI secretion system lipoprotein TssJ</fullName>
    </submittedName>
</protein>
<sequence length="218" mass="23686">MMGQRGIRTMRRARTGARTRQTAAAAALAMGIGFVGCGGGQAAAPPPAAPAKCEPQHITVSVLASPMINPTDEGSARPVVVRVYQLKGDTRLYNATFEQIWHEDKTTLADDLVKVDEVQAYPATRKDLKFDRAEGVEYVAAVALFHNPKGKTWYTTFDLPPLPEPGKCNTCEDEDCTERPVQNAELAYWIDGSKVDDGVDHLDQFPAAGGPMKKKAKQ</sequence>
<name>A0ABZ2LNM9_9BACT</name>
<evidence type="ECO:0000313" key="1">
    <source>
        <dbReference type="EMBL" id="WXB12516.1"/>
    </source>
</evidence>
<dbReference type="PANTHER" id="PTHR37625">
    <property type="entry name" value="OUTER MEMBRANE LIPOPROTEIN-RELATED"/>
    <property type="match status" value="1"/>
</dbReference>
<dbReference type="InterPro" id="IPR038706">
    <property type="entry name" value="Type_VI_SciN-like_sf"/>
</dbReference>
<dbReference type="InterPro" id="IPR017734">
    <property type="entry name" value="T6SS_SciN"/>
</dbReference>
<gene>
    <name evidence="1" type="primary">tssJ</name>
    <name evidence="1" type="ORF">LZC94_32300</name>
</gene>
<dbReference type="Pfam" id="PF12790">
    <property type="entry name" value="T6SS-SciN"/>
    <property type="match status" value="1"/>
</dbReference>
<evidence type="ECO:0000313" key="2">
    <source>
        <dbReference type="Proteomes" id="UP001370348"/>
    </source>
</evidence>